<dbReference type="Gene3D" id="3.30.565.10">
    <property type="entry name" value="Histidine kinase-like ATPase, C-terminal domain"/>
    <property type="match status" value="1"/>
</dbReference>
<evidence type="ECO:0000313" key="3">
    <source>
        <dbReference type="EMBL" id="NYD23038.1"/>
    </source>
</evidence>
<organism evidence="3 4">
    <name type="scientific">Kineococcus aurantiacus</name>
    <dbReference type="NCBI Taxonomy" id="37633"/>
    <lineage>
        <taxon>Bacteria</taxon>
        <taxon>Bacillati</taxon>
        <taxon>Actinomycetota</taxon>
        <taxon>Actinomycetes</taxon>
        <taxon>Kineosporiales</taxon>
        <taxon>Kineosporiaceae</taxon>
        <taxon>Kineococcus</taxon>
    </lineage>
</organism>
<reference evidence="3 4" key="1">
    <citation type="submission" date="2020-07" db="EMBL/GenBank/DDBJ databases">
        <title>Sequencing the genomes of 1000 actinobacteria strains.</title>
        <authorList>
            <person name="Klenk H.-P."/>
        </authorList>
    </citation>
    <scope>NUCLEOTIDE SEQUENCE [LARGE SCALE GENOMIC DNA]</scope>
    <source>
        <strain evidence="3 4">DSM 7487</strain>
    </source>
</reference>
<dbReference type="PANTHER" id="PTHR35526:SF3">
    <property type="entry name" value="ANTI-SIGMA-F FACTOR RSBW"/>
    <property type="match status" value="1"/>
</dbReference>
<evidence type="ECO:0000256" key="1">
    <source>
        <dbReference type="ARBA" id="ARBA00022527"/>
    </source>
</evidence>
<dbReference type="EMBL" id="JACCBB010000001">
    <property type="protein sequence ID" value="NYD23038.1"/>
    <property type="molecule type" value="Genomic_DNA"/>
</dbReference>
<evidence type="ECO:0000259" key="2">
    <source>
        <dbReference type="Pfam" id="PF13581"/>
    </source>
</evidence>
<dbReference type="GO" id="GO:0004674">
    <property type="term" value="F:protein serine/threonine kinase activity"/>
    <property type="evidence" value="ECO:0007669"/>
    <property type="project" value="UniProtKB-KW"/>
</dbReference>
<dbReference type="RefSeq" id="WP_179752474.1">
    <property type="nucleotide sequence ID" value="NZ_BAAAGN010000010.1"/>
</dbReference>
<keyword evidence="4" id="KW-1185">Reference proteome</keyword>
<sequence>MSFSEWSAETTLAPVPMSSRTARHFVADWCITQGIIGDPVDTLLLLTAEVVTNAVLHGRSEVSLRLGRVGPRVRVGVGDENTRLPLRRETDPDALNGRGMALVEALADAHGVEVGDLGKTVWFDVTTSSSPVRPTARVSA</sequence>
<gene>
    <name evidence="3" type="ORF">BJ968_002578</name>
</gene>
<keyword evidence="1" id="KW-0418">Kinase</keyword>
<name>A0A7Y9DM07_9ACTN</name>
<dbReference type="Proteomes" id="UP000521922">
    <property type="component" value="Unassembled WGS sequence"/>
</dbReference>
<dbReference type="Pfam" id="PF13581">
    <property type="entry name" value="HATPase_c_2"/>
    <property type="match status" value="1"/>
</dbReference>
<accession>A0A7Y9DM07</accession>
<dbReference type="CDD" id="cd16936">
    <property type="entry name" value="HATPase_RsbW-like"/>
    <property type="match status" value="1"/>
</dbReference>
<dbReference type="AlphaFoldDB" id="A0A7Y9DM07"/>
<proteinExistence type="predicted"/>
<keyword evidence="1" id="KW-0723">Serine/threonine-protein kinase</keyword>
<protein>
    <submittedName>
        <fullName evidence="3">Anti-sigma regulatory factor (Ser/Thr protein kinase)</fullName>
    </submittedName>
</protein>
<evidence type="ECO:0000313" key="4">
    <source>
        <dbReference type="Proteomes" id="UP000521922"/>
    </source>
</evidence>
<dbReference type="InterPro" id="IPR036890">
    <property type="entry name" value="HATPase_C_sf"/>
</dbReference>
<dbReference type="PANTHER" id="PTHR35526">
    <property type="entry name" value="ANTI-SIGMA-F FACTOR RSBW-RELATED"/>
    <property type="match status" value="1"/>
</dbReference>
<keyword evidence="1" id="KW-0808">Transferase</keyword>
<dbReference type="SUPFAM" id="SSF55874">
    <property type="entry name" value="ATPase domain of HSP90 chaperone/DNA topoisomerase II/histidine kinase"/>
    <property type="match status" value="1"/>
</dbReference>
<dbReference type="InterPro" id="IPR050267">
    <property type="entry name" value="Anti-sigma-factor_SerPK"/>
</dbReference>
<dbReference type="InterPro" id="IPR003594">
    <property type="entry name" value="HATPase_dom"/>
</dbReference>
<feature type="domain" description="Histidine kinase/HSP90-like ATPase" evidence="2">
    <location>
        <begin position="18"/>
        <end position="123"/>
    </location>
</feature>
<comment type="caution">
    <text evidence="3">The sequence shown here is derived from an EMBL/GenBank/DDBJ whole genome shotgun (WGS) entry which is preliminary data.</text>
</comment>